<dbReference type="AlphaFoldDB" id="A0A414LW15"/>
<dbReference type="EMBL" id="QSKW01000006">
    <property type="protein sequence ID" value="RHE98839.1"/>
    <property type="molecule type" value="Genomic_DNA"/>
</dbReference>
<evidence type="ECO:0000313" key="5">
    <source>
        <dbReference type="Proteomes" id="UP000286271"/>
    </source>
</evidence>
<organism evidence="4 5">
    <name type="scientific">Roseburia inulinivorans</name>
    <dbReference type="NCBI Taxonomy" id="360807"/>
    <lineage>
        <taxon>Bacteria</taxon>
        <taxon>Bacillati</taxon>
        <taxon>Bacillota</taxon>
        <taxon>Clostridia</taxon>
        <taxon>Lachnospirales</taxon>
        <taxon>Lachnospiraceae</taxon>
        <taxon>Roseburia</taxon>
    </lineage>
</organism>
<feature type="transmembrane region" description="Helical" evidence="2">
    <location>
        <begin position="158"/>
        <end position="177"/>
    </location>
</feature>
<dbReference type="PANTHER" id="PTHR46558:SF4">
    <property type="entry name" value="DNA-BIDING PHAGE PROTEIN"/>
    <property type="match status" value="1"/>
</dbReference>
<feature type="transmembrane region" description="Helical" evidence="2">
    <location>
        <begin position="248"/>
        <end position="271"/>
    </location>
</feature>
<evidence type="ECO:0000259" key="3">
    <source>
        <dbReference type="PROSITE" id="PS50943"/>
    </source>
</evidence>
<dbReference type="GO" id="GO:0003677">
    <property type="term" value="F:DNA binding"/>
    <property type="evidence" value="ECO:0007669"/>
    <property type="project" value="UniProtKB-KW"/>
</dbReference>
<feature type="transmembrane region" description="Helical" evidence="2">
    <location>
        <begin position="277"/>
        <end position="298"/>
    </location>
</feature>
<sequence length="380" mass="43262">MVKNDSFFLWTDAQSWHNTEKFFEDTKKRTESEKQLSGKRKDEKMEEVMILAEKIINLRKKNGWSQEELAEKLGVTRQSISKYEGAQSIPDLDKILKLSEIFGVTTDYLIKDELEEEEYAPSQMHENESESDRSVHKVTMEMANEYLQIIDWSAGKTAFATMLCILSPIVLLMLGAMSEMPNYHISENAAAGIGICVLIVLIAIAVTIFILCGMKTKKYEFMEKEDIETVYGVSGMVKEKRDAYHSMYVTQLVIGIACCICSVIPLFGTLAVSESDFYMVSAVCMLLALVAIGTYFIVRSATKMNAMNQLLEEEDYTRQKKHENKKMSGPVTVYWLIATAIYLAWSFTTNDWDRTWIIWPVVGVLFPAFYAIVSGIRKKS</sequence>
<name>A0A414LW15_9FIRM</name>
<accession>A0A414LW15</accession>
<evidence type="ECO:0000256" key="1">
    <source>
        <dbReference type="ARBA" id="ARBA00023125"/>
    </source>
</evidence>
<gene>
    <name evidence="4" type="ORF">DW707_05755</name>
</gene>
<dbReference type="SUPFAM" id="SSF47413">
    <property type="entry name" value="lambda repressor-like DNA-binding domains"/>
    <property type="match status" value="1"/>
</dbReference>
<dbReference type="InterPro" id="IPR001387">
    <property type="entry name" value="Cro/C1-type_HTH"/>
</dbReference>
<dbReference type="SMART" id="SM00530">
    <property type="entry name" value="HTH_XRE"/>
    <property type="match status" value="1"/>
</dbReference>
<dbReference type="Pfam" id="PF01381">
    <property type="entry name" value="HTH_3"/>
    <property type="match status" value="1"/>
</dbReference>
<evidence type="ECO:0000313" key="4">
    <source>
        <dbReference type="EMBL" id="RHE98839.1"/>
    </source>
</evidence>
<protein>
    <submittedName>
        <fullName evidence="4">XRE family transcriptional regulator</fullName>
    </submittedName>
</protein>
<reference evidence="4 5" key="1">
    <citation type="submission" date="2018-08" db="EMBL/GenBank/DDBJ databases">
        <title>A genome reference for cultivated species of the human gut microbiota.</title>
        <authorList>
            <person name="Zou Y."/>
            <person name="Xue W."/>
            <person name="Luo G."/>
        </authorList>
    </citation>
    <scope>NUCLEOTIDE SEQUENCE [LARGE SCALE GENOMIC DNA]</scope>
    <source>
        <strain evidence="4 5">AM27-11</strain>
    </source>
</reference>
<proteinExistence type="predicted"/>
<dbReference type="InterPro" id="IPR010982">
    <property type="entry name" value="Lambda_DNA-bd_dom_sf"/>
</dbReference>
<keyword evidence="2" id="KW-0472">Membrane</keyword>
<feature type="domain" description="HTH cro/C1-type" evidence="3">
    <location>
        <begin position="55"/>
        <end position="109"/>
    </location>
</feature>
<evidence type="ECO:0000256" key="2">
    <source>
        <dbReference type="SAM" id="Phobius"/>
    </source>
</evidence>
<keyword evidence="2" id="KW-0812">Transmembrane</keyword>
<dbReference type="Proteomes" id="UP000286271">
    <property type="component" value="Unassembled WGS sequence"/>
</dbReference>
<dbReference type="PROSITE" id="PS50943">
    <property type="entry name" value="HTH_CROC1"/>
    <property type="match status" value="1"/>
</dbReference>
<comment type="caution">
    <text evidence="4">The sequence shown here is derived from an EMBL/GenBank/DDBJ whole genome shotgun (WGS) entry which is preliminary data.</text>
</comment>
<feature type="transmembrane region" description="Helical" evidence="2">
    <location>
        <begin position="189"/>
        <end position="212"/>
    </location>
</feature>
<feature type="transmembrane region" description="Helical" evidence="2">
    <location>
        <begin position="357"/>
        <end position="376"/>
    </location>
</feature>
<dbReference type="PANTHER" id="PTHR46558">
    <property type="entry name" value="TRACRIPTIONAL REGULATORY PROTEIN-RELATED-RELATED"/>
    <property type="match status" value="1"/>
</dbReference>
<feature type="transmembrane region" description="Helical" evidence="2">
    <location>
        <begin position="327"/>
        <end position="345"/>
    </location>
</feature>
<keyword evidence="2" id="KW-1133">Transmembrane helix</keyword>
<dbReference type="Gene3D" id="1.10.260.40">
    <property type="entry name" value="lambda repressor-like DNA-binding domains"/>
    <property type="match status" value="1"/>
</dbReference>
<keyword evidence="1" id="KW-0238">DNA-binding</keyword>
<dbReference type="CDD" id="cd00093">
    <property type="entry name" value="HTH_XRE"/>
    <property type="match status" value="1"/>
</dbReference>